<sequence>MSILSIKNLGKSYRSYSSEWKRIARWFGLTAQGVDEHWVLRHINFDIQPGEAIGVVGQNGAGKSTLLKMITGVLEPSEGEVQVNGRIAAILELGMGFNPDLTGRQNVIHSAGLMGYSHEQIFRALPEIEKFAEIGDYFDAPVRTYSSGMQVRVAFSVATAFRPDILIVDEALSVGDSYFQVKCINRIKKFLEEGTTLFLVSHDVGAIKTLCQRALLVDAGRIILDADALSVIKLHQSLMLKKENDTNQSSRIKKNTRNISQAEKLTDDLQVSGDVLVVKEAIEAVDIRFLDESNRPISYVVSGQPLTVEISVKFKKQFHDPHIGFGIRDKNGLVIYETNTYCMNKELGAVQKNDRVSVSYSFDCHLGAGDFSFVVGVANEGYGKGSFRDNLYYDHEFKVLKVLQTGDDIWAGFFNLCPKLKINIANS</sequence>
<evidence type="ECO:0000259" key="5">
    <source>
        <dbReference type="PROSITE" id="PS50893"/>
    </source>
</evidence>
<organism evidence="6 7">
    <name type="scientific">Terasakiella brassicae</name>
    <dbReference type="NCBI Taxonomy" id="1634917"/>
    <lineage>
        <taxon>Bacteria</taxon>
        <taxon>Pseudomonadati</taxon>
        <taxon>Pseudomonadota</taxon>
        <taxon>Alphaproteobacteria</taxon>
        <taxon>Rhodospirillales</taxon>
        <taxon>Terasakiellaceae</taxon>
        <taxon>Terasakiella</taxon>
    </lineage>
</organism>
<dbReference type="Gene3D" id="2.70.50.60">
    <property type="entry name" value="abc- transporter (atp binding component) like domain"/>
    <property type="match status" value="1"/>
</dbReference>
<reference evidence="6" key="1">
    <citation type="journal article" date="2014" name="Int. J. Syst. Evol. Microbiol.">
        <title>Complete genome sequence of Corynebacterium casei LMG S-19264T (=DSM 44701T), isolated from a smear-ripened cheese.</title>
        <authorList>
            <consortium name="US DOE Joint Genome Institute (JGI-PGF)"/>
            <person name="Walter F."/>
            <person name="Albersmeier A."/>
            <person name="Kalinowski J."/>
            <person name="Ruckert C."/>
        </authorList>
    </citation>
    <scope>NUCLEOTIDE SEQUENCE</scope>
    <source>
        <strain evidence="6">CGMCC 1.15254</strain>
    </source>
</reference>
<dbReference type="GO" id="GO:0140359">
    <property type="term" value="F:ABC-type transporter activity"/>
    <property type="evidence" value="ECO:0007669"/>
    <property type="project" value="InterPro"/>
</dbReference>
<dbReference type="Gene3D" id="3.40.50.300">
    <property type="entry name" value="P-loop containing nucleotide triphosphate hydrolases"/>
    <property type="match status" value="1"/>
</dbReference>
<dbReference type="PANTHER" id="PTHR46743">
    <property type="entry name" value="TEICHOIC ACIDS EXPORT ATP-BINDING PROTEIN TAGH"/>
    <property type="match status" value="1"/>
</dbReference>
<keyword evidence="2" id="KW-0813">Transport</keyword>
<evidence type="ECO:0000313" key="6">
    <source>
        <dbReference type="EMBL" id="GGF75144.1"/>
    </source>
</evidence>
<dbReference type="EMBL" id="BMHV01000036">
    <property type="protein sequence ID" value="GGF75144.1"/>
    <property type="molecule type" value="Genomic_DNA"/>
</dbReference>
<dbReference type="InterPro" id="IPR027417">
    <property type="entry name" value="P-loop_NTPase"/>
</dbReference>
<evidence type="ECO:0000256" key="1">
    <source>
        <dbReference type="ARBA" id="ARBA00005417"/>
    </source>
</evidence>
<evidence type="ECO:0000313" key="7">
    <source>
        <dbReference type="Proteomes" id="UP000632498"/>
    </source>
</evidence>
<evidence type="ECO:0000256" key="2">
    <source>
        <dbReference type="ARBA" id="ARBA00022448"/>
    </source>
</evidence>
<name>A0A917FF36_9PROT</name>
<dbReference type="Pfam" id="PF14524">
    <property type="entry name" value="Wzt_C"/>
    <property type="match status" value="1"/>
</dbReference>
<dbReference type="SMART" id="SM00382">
    <property type="entry name" value="AAA"/>
    <property type="match status" value="1"/>
</dbReference>
<dbReference type="CDD" id="cd10147">
    <property type="entry name" value="Wzt_C-like"/>
    <property type="match status" value="1"/>
</dbReference>
<protein>
    <submittedName>
        <fullName evidence="6">Sugar ABC transporter ATP-binding protein</fullName>
    </submittedName>
</protein>
<dbReference type="InterPro" id="IPR050683">
    <property type="entry name" value="Bact_Polysacc_Export_ATP-bd"/>
</dbReference>
<comment type="similarity">
    <text evidence="1">Belongs to the ABC transporter superfamily.</text>
</comment>
<comment type="caution">
    <text evidence="6">The sequence shown here is derived from an EMBL/GenBank/DDBJ whole genome shotgun (WGS) entry which is preliminary data.</text>
</comment>
<proteinExistence type="inferred from homology"/>
<dbReference type="CDD" id="cd03220">
    <property type="entry name" value="ABC_KpsT_Wzt"/>
    <property type="match status" value="1"/>
</dbReference>
<dbReference type="InterPro" id="IPR003593">
    <property type="entry name" value="AAA+_ATPase"/>
</dbReference>
<dbReference type="InterPro" id="IPR017871">
    <property type="entry name" value="ABC_transporter-like_CS"/>
</dbReference>
<evidence type="ECO:0000256" key="4">
    <source>
        <dbReference type="ARBA" id="ARBA00022840"/>
    </source>
</evidence>
<dbReference type="PANTHER" id="PTHR46743:SF2">
    <property type="entry name" value="TEICHOIC ACIDS EXPORT ATP-BINDING PROTEIN TAGH"/>
    <property type="match status" value="1"/>
</dbReference>
<dbReference type="InterPro" id="IPR015860">
    <property type="entry name" value="ABC_transpr_TagH-like"/>
</dbReference>
<dbReference type="AlphaFoldDB" id="A0A917FF36"/>
<dbReference type="GO" id="GO:0016020">
    <property type="term" value="C:membrane"/>
    <property type="evidence" value="ECO:0007669"/>
    <property type="project" value="InterPro"/>
</dbReference>
<feature type="domain" description="ABC transporter" evidence="5">
    <location>
        <begin position="4"/>
        <end position="244"/>
    </location>
</feature>
<keyword evidence="4 6" id="KW-0067">ATP-binding</keyword>
<dbReference type="SUPFAM" id="SSF52540">
    <property type="entry name" value="P-loop containing nucleoside triphosphate hydrolases"/>
    <property type="match status" value="1"/>
</dbReference>
<dbReference type="GO" id="GO:0005524">
    <property type="term" value="F:ATP binding"/>
    <property type="evidence" value="ECO:0007669"/>
    <property type="project" value="UniProtKB-KW"/>
</dbReference>
<dbReference type="InterPro" id="IPR029439">
    <property type="entry name" value="Wzt_C"/>
</dbReference>
<accession>A0A917FF36</accession>
<keyword evidence="7" id="KW-1185">Reference proteome</keyword>
<dbReference type="RefSeq" id="WP_188666960.1">
    <property type="nucleotide sequence ID" value="NZ_BMHV01000036.1"/>
</dbReference>
<evidence type="ECO:0000256" key="3">
    <source>
        <dbReference type="ARBA" id="ARBA00022741"/>
    </source>
</evidence>
<reference evidence="6" key="2">
    <citation type="submission" date="2020-09" db="EMBL/GenBank/DDBJ databases">
        <authorList>
            <person name="Sun Q."/>
            <person name="Zhou Y."/>
        </authorList>
    </citation>
    <scope>NUCLEOTIDE SEQUENCE</scope>
    <source>
        <strain evidence="6">CGMCC 1.15254</strain>
    </source>
</reference>
<dbReference type="Pfam" id="PF00005">
    <property type="entry name" value="ABC_tran"/>
    <property type="match status" value="1"/>
</dbReference>
<dbReference type="PROSITE" id="PS50893">
    <property type="entry name" value="ABC_TRANSPORTER_2"/>
    <property type="match status" value="1"/>
</dbReference>
<dbReference type="Proteomes" id="UP000632498">
    <property type="component" value="Unassembled WGS sequence"/>
</dbReference>
<dbReference type="InterPro" id="IPR003439">
    <property type="entry name" value="ABC_transporter-like_ATP-bd"/>
</dbReference>
<dbReference type="PROSITE" id="PS00211">
    <property type="entry name" value="ABC_TRANSPORTER_1"/>
    <property type="match status" value="1"/>
</dbReference>
<gene>
    <name evidence="6" type="ORF">GCM10011332_31450</name>
</gene>
<dbReference type="GO" id="GO:0016887">
    <property type="term" value="F:ATP hydrolysis activity"/>
    <property type="evidence" value="ECO:0007669"/>
    <property type="project" value="InterPro"/>
</dbReference>
<keyword evidence="3" id="KW-0547">Nucleotide-binding</keyword>